<dbReference type="EMBL" id="QCXX01000010">
    <property type="protein sequence ID" value="PUV21490.1"/>
    <property type="molecule type" value="Genomic_DNA"/>
</dbReference>
<reference evidence="1 2" key="1">
    <citation type="submission" date="2018-04" db="EMBL/GenBank/DDBJ databases">
        <title>Sphingobacterium sp. M46 Genome.</title>
        <authorList>
            <person name="Cheng J."/>
            <person name="Li Y."/>
        </authorList>
    </citation>
    <scope>NUCLEOTIDE SEQUENCE [LARGE SCALE GENOMIC DNA]</scope>
    <source>
        <strain evidence="1 2">M46</strain>
    </source>
</reference>
<dbReference type="Gene3D" id="3.20.160.10">
    <property type="entry name" value="vpa0580 domain like"/>
    <property type="match status" value="1"/>
</dbReference>
<name>A0A363NLB4_9SPHI</name>
<accession>A0A363NLB4</accession>
<dbReference type="InterPro" id="IPR038604">
    <property type="entry name" value="HopJ_sf"/>
</dbReference>
<keyword evidence="2" id="KW-1185">Reference proteome</keyword>
<evidence type="ECO:0000313" key="2">
    <source>
        <dbReference type="Proteomes" id="UP000250831"/>
    </source>
</evidence>
<dbReference type="AlphaFoldDB" id="A0A363NLB4"/>
<protein>
    <submittedName>
        <fullName evidence="1">HopJ type III effector protein</fullName>
    </submittedName>
</protein>
<gene>
    <name evidence="1" type="ORF">DCO56_27185</name>
</gene>
<comment type="caution">
    <text evidence="1">The sequence shown here is derived from an EMBL/GenBank/DDBJ whole genome shotgun (WGS) entry which is preliminary data.</text>
</comment>
<evidence type="ECO:0000313" key="1">
    <source>
        <dbReference type="EMBL" id="PUV21490.1"/>
    </source>
</evidence>
<proteinExistence type="predicted"/>
<dbReference type="Proteomes" id="UP000250831">
    <property type="component" value="Unassembled WGS sequence"/>
</dbReference>
<dbReference type="InterPro" id="IPR014984">
    <property type="entry name" value="HopJ"/>
</dbReference>
<dbReference type="Pfam" id="PF08888">
    <property type="entry name" value="HopJ"/>
    <property type="match status" value="1"/>
</dbReference>
<dbReference type="RefSeq" id="WP_108636828.1">
    <property type="nucleotide sequence ID" value="NZ_QCXX01000010.1"/>
</dbReference>
<sequence length="111" mass="12561">MKTEELLARSKENQLQFQEVLDHIAENYHYSPAAFQNGSLKNMATENQGSAKVLYFAKRHDLSAADTLFLFAEHYQNVLDNPTGEGHQNIRQFMANGWNGVVFDAEVLSAK</sequence>
<organism evidence="1 2">
    <name type="scientific">Sphingobacterium athyrii</name>
    <dbReference type="NCBI Taxonomy" id="2152717"/>
    <lineage>
        <taxon>Bacteria</taxon>
        <taxon>Pseudomonadati</taxon>
        <taxon>Bacteroidota</taxon>
        <taxon>Sphingobacteriia</taxon>
        <taxon>Sphingobacteriales</taxon>
        <taxon>Sphingobacteriaceae</taxon>
        <taxon>Sphingobacterium</taxon>
    </lineage>
</organism>
<dbReference type="OrthoDB" id="9790826at2"/>